<protein>
    <submittedName>
        <fullName evidence="4">Outer membrane protein assembly factor BamB</fullName>
    </submittedName>
</protein>
<evidence type="ECO:0000313" key="5">
    <source>
        <dbReference type="Proteomes" id="UP000541969"/>
    </source>
</evidence>
<feature type="region of interest" description="Disordered" evidence="1">
    <location>
        <begin position="290"/>
        <end position="310"/>
    </location>
</feature>
<sequence>MLALVLVLAACTSGPPAADPSPALSSSVTSPAPAAGAGDWLGYHADPARTGAVAGPSPTGVQVAWAADLGGAVRGQPLVAGGTIFAATETDRVVALDPADGHVVWSTSLGTPLTDVTDTVGCGNIDPLGVTSTGVIDTASNTLWVVGEVSEGDAVHHRLFGLDLGTGSIRVSADVDPPLPPGQTPLHLLQRASLALGNGRVYVPYGGHLGDCGHYHGWVVGADTGDPTQQVSFQVAPDGEGGAIWQSGGAPALDDAGNVFVSTGNANPFPSEEPDPLRYAESVVKLGPDLQPLADYKDPEAGGDEDLSTGNPVLLPGGRVFAVGKTNTAFLLDGGDLHRVADVPGVCDSDPDGGPAYDRASNRVFVPCRGGGLQVVELDGPSLGPRLDGADSAPVVVGGTVWAVDVEENTLNAFDAATGKRIESVDVGTDLPVFVSPSFGAGLLLVATTQGVTAFR</sequence>
<dbReference type="Gene3D" id="2.130.10.10">
    <property type="entry name" value="YVTN repeat-like/Quinoprotein amine dehydrogenase"/>
    <property type="match status" value="2"/>
</dbReference>
<dbReference type="RefSeq" id="WP_179718611.1">
    <property type="nucleotide sequence ID" value="NZ_JACBZT010000001.1"/>
</dbReference>
<dbReference type="SUPFAM" id="SSF50998">
    <property type="entry name" value="Quinoprotein alcohol dehydrogenase-like"/>
    <property type="match status" value="2"/>
</dbReference>
<organism evidence="4 5">
    <name type="scientific">Petropleomorpha daqingensis</name>
    <dbReference type="NCBI Taxonomy" id="2026353"/>
    <lineage>
        <taxon>Bacteria</taxon>
        <taxon>Bacillati</taxon>
        <taxon>Actinomycetota</taxon>
        <taxon>Actinomycetes</taxon>
        <taxon>Geodermatophilales</taxon>
        <taxon>Geodermatophilaceae</taxon>
        <taxon>Petropleomorpha</taxon>
    </lineage>
</organism>
<dbReference type="SMART" id="SM00564">
    <property type="entry name" value="PQQ"/>
    <property type="match status" value="2"/>
</dbReference>
<evidence type="ECO:0000256" key="1">
    <source>
        <dbReference type="SAM" id="MobiDB-lite"/>
    </source>
</evidence>
<dbReference type="InterPro" id="IPR011047">
    <property type="entry name" value="Quinoprotein_ADH-like_sf"/>
</dbReference>
<keyword evidence="2" id="KW-0732">Signal</keyword>
<proteinExistence type="predicted"/>
<dbReference type="InterPro" id="IPR002372">
    <property type="entry name" value="PQQ_rpt_dom"/>
</dbReference>
<dbReference type="PANTHER" id="PTHR34512:SF30">
    <property type="entry name" value="OUTER MEMBRANE PROTEIN ASSEMBLY FACTOR BAMB"/>
    <property type="match status" value="1"/>
</dbReference>
<dbReference type="InterPro" id="IPR015943">
    <property type="entry name" value="WD40/YVTN_repeat-like_dom_sf"/>
</dbReference>
<evidence type="ECO:0000259" key="3">
    <source>
        <dbReference type="Pfam" id="PF13360"/>
    </source>
</evidence>
<dbReference type="InterPro" id="IPR018391">
    <property type="entry name" value="PQQ_b-propeller_rpt"/>
</dbReference>
<keyword evidence="5" id="KW-1185">Reference proteome</keyword>
<gene>
    <name evidence="4" type="ORF">GGQ55_003335</name>
</gene>
<feature type="domain" description="Pyrrolo-quinoline quinone repeat" evidence="3">
    <location>
        <begin position="62"/>
        <end position="265"/>
    </location>
</feature>
<dbReference type="Pfam" id="PF13360">
    <property type="entry name" value="PQQ_2"/>
    <property type="match status" value="1"/>
</dbReference>
<feature type="signal peptide" evidence="2">
    <location>
        <begin position="1"/>
        <end position="17"/>
    </location>
</feature>
<feature type="chain" id="PRO_5038722766" evidence="2">
    <location>
        <begin position="18"/>
        <end position="456"/>
    </location>
</feature>
<dbReference type="AlphaFoldDB" id="A0A853CHT8"/>
<accession>A0A853CHT8</accession>
<dbReference type="PANTHER" id="PTHR34512">
    <property type="entry name" value="CELL SURFACE PROTEIN"/>
    <property type="match status" value="1"/>
</dbReference>
<dbReference type="EMBL" id="JACBZT010000001">
    <property type="protein sequence ID" value="NYJ07057.1"/>
    <property type="molecule type" value="Genomic_DNA"/>
</dbReference>
<reference evidence="4 5" key="1">
    <citation type="submission" date="2020-07" db="EMBL/GenBank/DDBJ databases">
        <title>Sequencing the genomes of 1000 actinobacteria strains.</title>
        <authorList>
            <person name="Klenk H.-P."/>
        </authorList>
    </citation>
    <scope>NUCLEOTIDE SEQUENCE [LARGE SCALE GENOMIC DNA]</scope>
    <source>
        <strain evidence="4 5">DSM 104001</strain>
    </source>
</reference>
<dbReference type="Proteomes" id="UP000541969">
    <property type="component" value="Unassembled WGS sequence"/>
</dbReference>
<name>A0A853CHT8_9ACTN</name>
<evidence type="ECO:0000313" key="4">
    <source>
        <dbReference type="EMBL" id="NYJ07057.1"/>
    </source>
</evidence>
<evidence type="ECO:0000256" key="2">
    <source>
        <dbReference type="SAM" id="SignalP"/>
    </source>
</evidence>
<comment type="caution">
    <text evidence="4">The sequence shown here is derived from an EMBL/GenBank/DDBJ whole genome shotgun (WGS) entry which is preliminary data.</text>
</comment>